<dbReference type="AlphaFoldDB" id="A0A4S8QUR3"/>
<keyword evidence="3" id="KW-1185">Reference proteome</keyword>
<dbReference type="GO" id="GO:1990072">
    <property type="term" value="C:TRAPPIII protein complex"/>
    <property type="evidence" value="ECO:0007669"/>
    <property type="project" value="TreeGrafter"/>
</dbReference>
<evidence type="ECO:0000256" key="1">
    <source>
        <dbReference type="SAM" id="MobiDB-lite"/>
    </source>
</evidence>
<dbReference type="InterPro" id="IPR024420">
    <property type="entry name" value="TRAPP_III_complex_Trs85"/>
</dbReference>
<reference evidence="2 3" key="1">
    <citation type="submission" date="2017-12" db="EMBL/GenBank/DDBJ databases">
        <title>Comparative genomics of Botrytis spp.</title>
        <authorList>
            <person name="Valero-Jimenez C.A."/>
            <person name="Tapia P."/>
            <person name="Veloso J."/>
            <person name="Silva-Moreno E."/>
            <person name="Staats M."/>
            <person name="Valdes J.H."/>
            <person name="Van Kan J.A.L."/>
        </authorList>
    </citation>
    <scope>NUCLEOTIDE SEQUENCE [LARGE SCALE GENOMIC DNA]</scope>
    <source>
        <strain evidence="2 3">MUCL435</strain>
    </source>
</reference>
<name>A0A4S8QUR3_9HELO</name>
<feature type="region of interest" description="Disordered" evidence="1">
    <location>
        <begin position="56"/>
        <end position="84"/>
    </location>
</feature>
<feature type="region of interest" description="Disordered" evidence="1">
    <location>
        <begin position="1"/>
        <end position="42"/>
    </location>
</feature>
<dbReference type="PANTHER" id="PTHR12975:SF6">
    <property type="entry name" value="TRAFFICKING PROTEIN PARTICLE COMPLEX SUBUNIT 8"/>
    <property type="match status" value="1"/>
</dbReference>
<dbReference type="Pfam" id="PF12739">
    <property type="entry name" value="TRAPPC-Trs85"/>
    <property type="match status" value="1"/>
</dbReference>
<feature type="compositionally biased region" description="Polar residues" evidence="1">
    <location>
        <begin position="30"/>
        <end position="41"/>
    </location>
</feature>
<evidence type="ECO:0000313" key="3">
    <source>
        <dbReference type="Proteomes" id="UP000308671"/>
    </source>
</evidence>
<protein>
    <submittedName>
        <fullName evidence="2">Uncharacterized protein</fullName>
    </submittedName>
</protein>
<dbReference type="EMBL" id="PQXL01000298">
    <property type="protein sequence ID" value="THV47642.1"/>
    <property type="molecule type" value="Genomic_DNA"/>
</dbReference>
<proteinExistence type="predicted"/>
<gene>
    <name evidence="2" type="ORF">BGAL_0298g00140</name>
</gene>
<dbReference type="OrthoDB" id="203724at2759"/>
<sequence length="790" mass="87194">MTPSNHASPFSPPEPVTSPTPLRRPKTRISADSQSMTSSVASLPYRASNASVQSLFASTTTPSGSRPVSPTGGSSTPSRIAGSVFGGSTLSESHLLPSDRKDDPRNLILSGFVPHIAVHTSIDTHELVQDKGFKGGLWELIRPFGEKIQGKVNVRDSIGAGRTYDDFGVRFVQLGDGLEIPDGIPGSRRSGEGRVLSPNGNKAIPDSIAAQRLRTGGDIPQIERLVDRHLTNAEEFPGVSAEDFLNLKDSSKISGATSPFYTLYLRRLLSGIPLAPHETFSHPVACIIAISSRNKNPIEALRRLYEESSRGEKRLPLWVNDDYLRYYVLVHDEERDDITKSITLFEQMKRHFGLHCHLLRLRSSQCVATDDDSVQLPRCEWIAAAEEMAEIQARESQEDPEDSFPCIYESDTTAIKTFIREMVTQSVVPSMERCVATWNDQVASRRRGISGRFMSLSKTIKWPGAFGSSSRSNSSNSVGSGSNYDALQGFYRPDSPEALMRKLADYSFMLRDWRLAQQIYDLLRSDFTNDKAWKYHAAANEMAAVSTLMMPHSISAKTRTETIDMMLETSSYSYMTRCSAPYGALRCLTLGMELLRVRGGSATGDAARWGARLLEHKIVGAVGDSLLKERVAVCYGSKKGHGVGLWGSRTRKSAMWSIMAAEGWLSLEKPHQSRKSLDDARAKYATLANKDSLLHFAEANEFVQGLETQIENTLYPITESQATIMPDDDMIETTMGEESEAFNSRPHRRSLLGGVAPPPIASLESAPLHGTIIEAEEKDKVVTSNDFEQE</sequence>
<evidence type="ECO:0000313" key="2">
    <source>
        <dbReference type="EMBL" id="THV47642.1"/>
    </source>
</evidence>
<accession>A0A4S8QUR3</accession>
<comment type="caution">
    <text evidence="2">The sequence shown here is derived from an EMBL/GenBank/DDBJ whole genome shotgun (WGS) entry which is preliminary data.</text>
</comment>
<organism evidence="2 3">
    <name type="scientific">Botrytis galanthina</name>
    <dbReference type="NCBI Taxonomy" id="278940"/>
    <lineage>
        <taxon>Eukaryota</taxon>
        <taxon>Fungi</taxon>
        <taxon>Dikarya</taxon>
        <taxon>Ascomycota</taxon>
        <taxon>Pezizomycotina</taxon>
        <taxon>Leotiomycetes</taxon>
        <taxon>Helotiales</taxon>
        <taxon>Sclerotiniaceae</taxon>
        <taxon>Botrytis</taxon>
    </lineage>
</organism>
<feature type="compositionally biased region" description="Low complexity" evidence="1">
    <location>
        <begin position="58"/>
        <end position="78"/>
    </location>
</feature>
<dbReference type="Proteomes" id="UP000308671">
    <property type="component" value="Unassembled WGS sequence"/>
</dbReference>
<dbReference type="PANTHER" id="PTHR12975">
    <property type="entry name" value="TRANSPORT PROTEIN TRAPP"/>
    <property type="match status" value="1"/>
</dbReference>